<dbReference type="GO" id="GO:0016740">
    <property type="term" value="F:transferase activity"/>
    <property type="evidence" value="ECO:0007669"/>
    <property type="project" value="UniProtKB-KW"/>
</dbReference>
<dbReference type="SUPFAM" id="SSF55729">
    <property type="entry name" value="Acyl-CoA N-acyltransferases (Nat)"/>
    <property type="match status" value="1"/>
</dbReference>
<gene>
    <name evidence="2" type="ORF">AAE02nite_36160</name>
</gene>
<dbReference type="PROSITE" id="PS51729">
    <property type="entry name" value="GNAT_YJDJ"/>
    <property type="match status" value="1"/>
</dbReference>
<dbReference type="AlphaFoldDB" id="A0A512B1X1"/>
<reference evidence="2 3" key="1">
    <citation type="submission" date="2019-07" db="EMBL/GenBank/DDBJ databases">
        <title>Whole genome shotgun sequence of Adhaeribacter aerolatus NBRC 106133.</title>
        <authorList>
            <person name="Hosoyama A."/>
            <person name="Uohara A."/>
            <person name="Ohji S."/>
            <person name="Ichikawa N."/>
        </authorList>
    </citation>
    <scope>NUCLEOTIDE SEQUENCE [LARGE SCALE GENOMIC DNA]</scope>
    <source>
        <strain evidence="2 3">NBRC 106133</strain>
    </source>
</reference>
<accession>A0A512B1X1</accession>
<dbReference type="Gene3D" id="3.40.630.30">
    <property type="match status" value="1"/>
</dbReference>
<dbReference type="Proteomes" id="UP000321532">
    <property type="component" value="Unassembled WGS sequence"/>
</dbReference>
<organism evidence="2 3">
    <name type="scientific">Adhaeribacter aerolatus</name>
    <dbReference type="NCBI Taxonomy" id="670289"/>
    <lineage>
        <taxon>Bacteria</taxon>
        <taxon>Pseudomonadati</taxon>
        <taxon>Bacteroidota</taxon>
        <taxon>Cytophagia</taxon>
        <taxon>Cytophagales</taxon>
        <taxon>Hymenobacteraceae</taxon>
        <taxon>Adhaeribacter</taxon>
    </lineage>
</organism>
<dbReference type="InterPro" id="IPR045057">
    <property type="entry name" value="Gcn5-rel_NAT"/>
</dbReference>
<dbReference type="EMBL" id="BJYS01000029">
    <property type="protein sequence ID" value="GEO05952.1"/>
    <property type="molecule type" value="Genomic_DNA"/>
</dbReference>
<dbReference type="OrthoDB" id="9793389at2"/>
<comment type="caution">
    <text evidence="2">The sequence shown here is derived from an EMBL/GenBank/DDBJ whole genome shotgun (WGS) entry which is preliminary data.</text>
</comment>
<evidence type="ECO:0000313" key="2">
    <source>
        <dbReference type="EMBL" id="GEO05952.1"/>
    </source>
</evidence>
<dbReference type="PANTHER" id="PTHR31435">
    <property type="entry name" value="PROTEIN NATD1"/>
    <property type="match status" value="1"/>
</dbReference>
<dbReference type="RefSeq" id="WP_146901044.1">
    <property type="nucleotide sequence ID" value="NZ_BJYS01000029.1"/>
</dbReference>
<keyword evidence="2" id="KW-0808">Transferase</keyword>
<evidence type="ECO:0000259" key="1">
    <source>
        <dbReference type="PROSITE" id="PS51729"/>
    </source>
</evidence>
<dbReference type="InterPro" id="IPR031165">
    <property type="entry name" value="GNAT_YJDJ"/>
</dbReference>
<proteinExistence type="predicted"/>
<evidence type="ECO:0000313" key="3">
    <source>
        <dbReference type="Proteomes" id="UP000321532"/>
    </source>
</evidence>
<name>A0A512B1X1_9BACT</name>
<protein>
    <submittedName>
        <fullName evidence="2">N-acetyltransferase</fullName>
    </submittedName>
</protein>
<sequence>MDIKINHDKEAQEFTVQLDDDQAELAYALPEEEVIDFQHTFVPEDYRNEGVANQLIEAGLNYAKEQKLKVIASCPAVSAYVRRHKEYQPLLKNFLP</sequence>
<dbReference type="PANTHER" id="PTHR31435:SF9">
    <property type="entry name" value="PROTEIN NATD1"/>
    <property type="match status" value="1"/>
</dbReference>
<dbReference type="CDD" id="cd04301">
    <property type="entry name" value="NAT_SF"/>
    <property type="match status" value="1"/>
</dbReference>
<dbReference type="InterPro" id="IPR016181">
    <property type="entry name" value="Acyl_CoA_acyltransferase"/>
</dbReference>
<feature type="domain" description="N-acetyltransferase" evidence="1">
    <location>
        <begin position="6"/>
        <end position="92"/>
    </location>
</feature>
<dbReference type="Pfam" id="PF14542">
    <property type="entry name" value="Acetyltransf_CG"/>
    <property type="match status" value="1"/>
</dbReference>
<keyword evidence="3" id="KW-1185">Reference proteome</keyword>